<evidence type="ECO:0000256" key="2">
    <source>
        <dbReference type="SAM" id="Phobius"/>
    </source>
</evidence>
<accession>A0AAX4PB42</accession>
<reference evidence="3 4" key="1">
    <citation type="submission" date="2024-03" db="EMBL/GenBank/DDBJ databases">
        <title>Complete genome sequence of the green alga Chloropicon roscoffensis RCC1871.</title>
        <authorList>
            <person name="Lemieux C."/>
            <person name="Pombert J.-F."/>
            <person name="Otis C."/>
            <person name="Turmel M."/>
        </authorList>
    </citation>
    <scope>NUCLEOTIDE SEQUENCE [LARGE SCALE GENOMIC DNA]</scope>
    <source>
        <strain evidence="3 4">RCC1871</strain>
    </source>
</reference>
<feature type="transmembrane region" description="Helical" evidence="2">
    <location>
        <begin position="268"/>
        <end position="289"/>
    </location>
</feature>
<protein>
    <recommendedName>
        <fullName evidence="5">Transmembrane protein</fullName>
    </recommendedName>
</protein>
<feature type="region of interest" description="Disordered" evidence="1">
    <location>
        <begin position="361"/>
        <end position="385"/>
    </location>
</feature>
<feature type="transmembrane region" description="Helical" evidence="2">
    <location>
        <begin position="24"/>
        <end position="48"/>
    </location>
</feature>
<feature type="transmembrane region" description="Helical" evidence="2">
    <location>
        <begin position="324"/>
        <end position="345"/>
    </location>
</feature>
<organism evidence="3 4">
    <name type="scientific">Chloropicon roscoffensis</name>
    <dbReference type="NCBI Taxonomy" id="1461544"/>
    <lineage>
        <taxon>Eukaryota</taxon>
        <taxon>Viridiplantae</taxon>
        <taxon>Chlorophyta</taxon>
        <taxon>Chloropicophyceae</taxon>
        <taxon>Chloropicales</taxon>
        <taxon>Chloropicaceae</taxon>
        <taxon>Chloropicon</taxon>
    </lineage>
</organism>
<evidence type="ECO:0008006" key="5">
    <source>
        <dbReference type="Google" id="ProtNLM"/>
    </source>
</evidence>
<dbReference type="Proteomes" id="UP001472866">
    <property type="component" value="Chromosome 07"/>
</dbReference>
<evidence type="ECO:0000256" key="1">
    <source>
        <dbReference type="SAM" id="MobiDB-lite"/>
    </source>
</evidence>
<evidence type="ECO:0000313" key="3">
    <source>
        <dbReference type="EMBL" id="WZN63159.1"/>
    </source>
</evidence>
<dbReference type="AlphaFoldDB" id="A0AAX4PB42"/>
<keyword evidence="2" id="KW-1133">Transmembrane helix</keyword>
<evidence type="ECO:0000313" key="4">
    <source>
        <dbReference type="Proteomes" id="UP001472866"/>
    </source>
</evidence>
<proteinExistence type="predicted"/>
<keyword evidence="2" id="KW-0812">Transmembrane</keyword>
<feature type="transmembrane region" description="Helical" evidence="2">
    <location>
        <begin position="234"/>
        <end position="256"/>
    </location>
</feature>
<keyword evidence="4" id="KW-1185">Reference proteome</keyword>
<dbReference type="EMBL" id="CP151507">
    <property type="protein sequence ID" value="WZN63159.1"/>
    <property type="molecule type" value="Genomic_DNA"/>
</dbReference>
<keyword evidence="2" id="KW-0472">Membrane</keyword>
<gene>
    <name evidence="3" type="ORF">HKI87_07g47040</name>
</gene>
<sequence>MMHEEDEFESRGAGRASRHYKGLVAWNAVHILIAVAAAAVAVSTYDWIDTKPRGMLGIDNAGLWSVCYTDVPDDETVDDLKRHLGEIVSENLFGASGASSTFNQQLEQELLDQDGSEIFKQELRDLLSPPQDVDAQSGNGTEPTPERFVDELADGEITPDMIPDDVKQTKSYQESLQRASVNVLVSEAVDDFPLSSGCTNAVGTYKDDKAAKFFNFVPYPYGGTSYYLFQFLRAFAVGFLGFGVLACLIFFGNLAASVGRCSAVNIGFGSFFATLMVICGVAGSMCYFILLARIASTNSNLVLNVSYMFVSEPIEYNIADYWGWSGWCFVGAAAWSLAMTPFLCCMCGAHRKSRRAQTEFGGYESRDKDLEMVGGGTPAGDPEED</sequence>
<name>A0AAX4PB42_9CHLO</name>